<dbReference type="RefSeq" id="WP_373971645.1">
    <property type="nucleotide sequence ID" value="NZ_JBHDLJ010000005.1"/>
</dbReference>
<dbReference type="InterPro" id="IPR019587">
    <property type="entry name" value="Polyketide_cyclase/dehydratase"/>
</dbReference>
<sequence>MGANTAFTATELVYVPPRRVWDLLTDWVAAPAWMPGVREMHAEGPTALGLTIDFHSNGHDRSATVTELEPGRSITITSSQGDVRADYRYVLEPDGGDTRLTLTAEVAVSDALEGLAGEIRETIAAADRGQLASFKRFAEKAP</sequence>
<gene>
    <name evidence="1" type="ORF">ACETWP_07705</name>
</gene>
<keyword evidence="2" id="KW-1185">Reference proteome</keyword>
<dbReference type="CDD" id="cd07812">
    <property type="entry name" value="SRPBCC"/>
    <property type="match status" value="1"/>
</dbReference>
<organism evidence="1 2">
    <name type="scientific">Arthrobacter halodurans</name>
    <dbReference type="NCBI Taxonomy" id="516699"/>
    <lineage>
        <taxon>Bacteria</taxon>
        <taxon>Bacillati</taxon>
        <taxon>Actinomycetota</taxon>
        <taxon>Actinomycetes</taxon>
        <taxon>Micrococcales</taxon>
        <taxon>Micrococcaceae</taxon>
        <taxon>Arthrobacter</taxon>
    </lineage>
</organism>
<dbReference type="Pfam" id="PF10604">
    <property type="entry name" value="Polyketide_cyc2"/>
    <property type="match status" value="1"/>
</dbReference>
<dbReference type="Gene3D" id="3.30.530.20">
    <property type="match status" value="1"/>
</dbReference>
<dbReference type="SUPFAM" id="SSF55961">
    <property type="entry name" value="Bet v1-like"/>
    <property type="match status" value="1"/>
</dbReference>
<dbReference type="EMBL" id="JBHDLJ010000005">
    <property type="protein sequence ID" value="MFB0834469.1"/>
    <property type="molecule type" value="Genomic_DNA"/>
</dbReference>
<evidence type="ECO:0000313" key="2">
    <source>
        <dbReference type="Proteomes" id="UP001575652"/>
    </source>
</evidence>
<dbReference type="Proteomes" id="UP001575652">
    <property type="component" value="Unassembled WGS sequence"/>
</dbReference>
<evidence type="ECO:0000313" key="1">
    <source>
        <dbReference type="EMBL" id="MFB0834469.1"/>
    </source>
</evidence>
<accession>A0ABV4ULF2</accession>
<protein>
    <submittedName>
        <fullName evidence="1">SRPBCC family protein</fullName>
    </submittedName>
</protein>
<reference evidence="1 2" key="1">
    <citation type="submission" date="2024-09" db="EMBL/GenBank/DDBJ databases">
        <authorList>
            <person name="Salinas-Garcia M.A."/>
            <person name="Prieme A."/>
        </authorList>
    </citation>
    <scope>NUCLEOTIDE SEQUENCE [LARGE SCALE GENOMIC DNA]</scope>
    <source>
        <strain evidence="1 2">DSM 21081</strain>
    </source>
</reference>
<comment type="caution">
    <text evidence="1">The sequence shown here is derived from an EMBL/GenBank/DDBJ whole genome shotgun (WGS) entry which is preliminary data.</text>
</comment>
<name>A0ABV4ULF2_9MICC</name>
<proteinExistence type="predicted"/>
<dbReference type="InterPro" id="IPR023393">
    <property type="entry name" value="START-like_dom_sf"/>
</dbReference>